<dbReference type="HOGENOM" id="CLU_140534_0_0_1"/>
<dbReference type="EMBL" id="KL198010">
    <property type="protein sequence ID" value="KDQ25522.1"/>
    <property type="molecule type" value="Genomic_DNA"/>
</dbReference>
<dbReference type="AlphaFoldDB" id="A0A067NN25"/>
<protein>
    <submittedName>
        <fullName evidence="3">Uncharacterized protein</fullName>
    </submittedName>
</protein>
<dbReference type="VEuPathDB" id="FungiDB:PLEOSDRAFT_169521"/>
<reference evidence="4" key="1">
    <citation type="journal article" date="2014" name="Proc. Natl. Acad. Sci. U.S.A.">
        <title>Extensive sampling of basidiomycete genomes demonstrates inadequacy of the white-rot/brown-rot paradigm for wood decay fungi.</title>
        <authorList>
            <person name="Riley R."/>
            <person name="Salamov A.A."/>
            <person name="Brown D.W."/>
            <person name="Nagy L.G."/>
            <person name="Floudas D."/>
            <person name="Held B.W."/>
            <person name="Levasseur A."/>
            <person name="Lombard V."/>
            <person name="Morin E."/>
            <person name="Otillar R."/>
            <person name="Lindquist E.A."/>
            <person name="Sun H."/>
            <person name="LaButti K.M."/>
            <person name="Schmutz J."/>
            <person name="Jabbour D."/>
            <person name="Luo H."/>
            <person name="Baker S.E."/>
            <person name="Pisabarro A.G."/>
            <person name="Walton J.D."/>
            <person name="Blanchette R.A."/>
            <person name="Henrissat B."/>
            <person name="Martin F."/>
            <person name="Cullen D."/>
            <person name="Hibbett D.S."/>
            <person name="Grigoriev I.V."/>
        </authorList>
    </citation>
    <scope>NUCLEOTIDE SEQUENCE [LARGE SCALE GENOMIC DNA]</scope>
    <source>
        <strain evidence="4">PC15</strain>
    </source>
</reference>
<feature type="region of interest" description="Disordered" evidence="1">
    <location>
        <begin position="80"/>
        <end position="131"/>
    </location>
</feature>
<keyword evidence="2" id="KW-1133">Transmembrane helix</keyword>
<proteinExistence type="predicted"/>
<feature type="transmembrane region" description="Helical" evidence="2">
    <location>
        <begin position="6"/>
        <end position="26"/>
    </location>
</feature>
<gene>
    <name evidence="3" type="ORF">PLEOSDRAFT_169521</name>
</gene>
<evidence type="ECO:0000256" key="1">
    <source>
        <dbReference type="SAM" id="MobiDB-lite"/>
    </source>
</evidence>
<keyword evidence="2" id="KW-0472">Membrane</keyword>
<evidence type="ECO:0000256" key="2">
    <source>
        <dbReference type="SAM" id="Phobius"/>
    </source>
</evidence>
<evidence type="ECO:0000313" key="3">
    <source>
        <dbReference type="EMBL" id="KDQ25522.1"/>
    </source>
</evidence>
<accession>A0A067NN25</accession>
<keyword evidence="2" id="KW-0812">Transmembrane</keyword>
<evidence type="ECO:0000313" key="4">
    <source>
        <dbReference type="Proteomes" id="UP000027073"/>
    </source>
</evidence>
<organism evidence="3 4">
    <name type="scientific">Pleurotus ostreatus (strain PC15)</name>
    <name type="common">Oyster mushroom</name>
    <dbReference type="NCBI Taxonomy" id="1137138"/>
    <lineage>
        <taxon>Eukaryota</taxon>
        <taxon>Fungi</taxon>
        <taxon>Dikarya</taxon>
        <taxon>Basidiomycota</taxon>
        <taxon>Agaricomycotina</taxon>
        <taxon>Agaricomycetes</taxon>
        <taxon>Agaricomycetidae</taxon>
        <taxon>Agaricales</taxon>
        <taxon>Pleurotineae</taxon>
        <taxon>Pleurotaceae</taxon>
        <taxon>Pleurotus</taxon>
    </lineage>
</organism>
<dbReference type="Proteomes" id="UP000027073">
    <property type="component" value="Unassembled WGS sequence"/>
</dbReference>
<name>A0A067NN25_PLEO1</name>
<dbReference type="OrthoDB" id="3260758at2759"/>
<sequence length="131" mass="14553">MTGDEDYPSLLWIAIPTAVLLSGYFARKFYLAYRLKKYGIGRGAPGFQTNVRKVRITPEIAARIRRGEDVSPEEITAAIAKAEREESQQTSSSPPSPIHRAPLIEKTEPTVNEWLPDSITTPKKGAKGKKK</sequence>
<dbReference type="InParanoid" id="A0A067NN25"/>